<sequence length="163" mass="18373">MKTMEKIAVYPGSFDPITNGHMDIITRASKMYDKLVVAVLVNKQKKSLFTVEERVALIKKSTVDIPNVEVDSFSGLFVDYCTQKEIHIAIRGLRALSDFDLELQMAHMNDFLSKGKVDTVFLVTSTKHSYISSSTVKEIAMFKGRCCDLVPKPVCDELTKKFL</sequence>
<dbReference type="EC" id="2.7.7.3" evidence="9"/>
<feature type="binding site" evidence="9">
    <location>
        <position position="45"/>
    </location>
    <ligand>
        <name>substrate</name>
    </ligand>
</feature>
<comment type="function">
    <text evidence="9">Reversibly transfers an adenylyl group from ATP to 4'-phosphopantetheine, yielding dephospho-CoA (dPCoA) and pyrophosphate.</text>
</comment>
<dbReference type="GO" id="GO:0015937">
    <property type="term" value="P:coenzyme A biosynthetic process"/>
    <property type="evidence" value="ECO:0007669"/>
    <property type="project" value="UniProtKB-UniRule"/>
</dbReference>
<evidence type="ECO:0000256" key="3">
    <source>
        <dbReference type="ARBA" id="ARBA00022695"/>
    </source>
</evidence>
<evidence type="ECO:0000256" key="4">
    <source>
        <dbReference type="ARBA" id="ARBA00022741"/>
    </source>
</evidence>
<keyword evidence="2 9" id="KW-0808">Transferase</keyword>
<comment type="caution">
    <text evidence="9">Lacks conserved residue(s) required for the propagation of feature annotation.</text>
</comment>
<dbReference type="NCBIfam" id="TIGR00125">
    <property type="entry name" value="cyt_tran_rel"/>
    <property type="match status" value="1"/>
</dbReference>
<feature type="domain" description="Cytidyltransferase-like" evidence="10">
    <location>
        <begin position="9"/>
        <end position="138"/>
    </location>
</feature>
<dbReference type="UniPathway" id="UPA00241">
    <property type="reaction ID" value="UER00355"/>
</dbReference>
<dbReference type="Pfam" id="PF01467">
    <property type="entry name" value="CTP_transf_like"/>
    <property type="match status" value="1"/>
</dbReference>
<dbReference type="CDD" id="cd02163">
    <property type="entry name" value="PPAT"/>
    <property type="match status" value="1"/>
</dbReference>
<evidence type="ECO:0000259" key="10">
    <source>
        <dbReference type="Pfam" id="PF01467"/>
    </source>
</evidence>
<feature type="binding site" evidence="9">
    <location>
        <begin position="13"/>
        <end position="14"/>
    </location>
    <ligand>
        <name>ATP</name>
        <dbReference type="ChEBI" id="CHEBI:30616"/>
    </ligand>
</feature>
<dbReference type="GO" id="GO:0005524">
    <property type="term" value="F:ATP binding"/>
    <property type="evidence" value="ECO:0007669"/>
    <property type="project" value="UniProtKB-KW"/>
</dbReference>
<feature type="binding site" evidence="9">
    <location>
        <begin position="92"/>
        <end position="94"/>
    </location>
    <ligand>
        <name>ATP</name>
        <dbReference type="ChEBI" id="CHEBI:30616"/>
    </ligand>
</feature>
<feature type="binding site" evidence="9">
    <location>
        <position position="102"/>
    </location>
    <ligand>
        <name>ATP</name>
        <dbReference type="ChEBI" id="CHEBI:30616"/>
    </ligand>
</feature>
<dbReference type="PANTHER" id="PTHR21342:SF1">
    <property type="entry name" value="PHOSPHOPANTETHEINE ADENYLYLTRANSFERASE"/>
    <property type="match status" value="1"/>
</dbReference>
<organism evidence="11 12">
    <name type="scientific">Peptoanaerobacter stomatis</name>
    <dbReference type="NCBI Taxonomy" id="796937"/>
    <lineage>
        <taxon>Bacteria</taxon>
        <taxon>Bacillati</taxon>
        <taxon>Bacillota</taxon>
        <taxon>Clostridia</taxon>
        <taxon>Peptostreptococcales</taxon>
        <taxon>Filifactoraceae</taxon>
        <taxon>Peptoanaerobacter</taxon>
    </lineage>
</organism>
<evidence type="ECO:0000313" key="12">
    <source>
        <dbReference type="Proteomes" id="UP000006437"/>
    </source>
</evidence>
<keyword evidence="7 9" id="KW-0173">Coenzyme A biosynthesis</keyword>
<dbReference type="HAMAP" id="MF_00151">
    <property type="entry name" value="PPAT_bact"/>
    <property type="match status" value="1"/>
</dbReference>
<evidence type="ECO:0000256" key="9">
    <source>
        <dbReference type="HAMAP-Rule" id="MF_00151"/>
    </source>
</evidence>
<feature type="site" description="Transition state stabilizer" evidence="9">
    <location>
        <position position="21"/>
    </location>
</feature>
<comment type="subunit">
    <text evidence="9">Homohexamer.</text>
</comment>
<dbReference type="GO" id="GO:0005737">
    <property type="term" value="C:cytoplasm"/>
    <property type="evidence" value="ECO:0007669"/>
    <property type="project" value="UniProtKB-SubCell"/>
</dbReference>
<dbReference type="GO" id="GO:0004595">
    <property type="term" value="F:pantetheine-phosphate adenylyltransferase activity"/>
    <property type="evidence" value="ECO:0007669"/>
    <property type="project" value="UniProtKB-UniRule"/>
</dbReference>
<dbReference type="InterPro" id="IPR001980">
    <property type="entry name" value="PPAT"/>
</dbReference>
<feature type="binding site" evidence="9">
    <location>
        <begin position="128"/>
        <end position="134"/>
    </location>
    <ligand>
        <name>ATP</name>
        <dbReference type="ChEBI" id="CHEBI:30616"/>
    </ligand>
</feature>
<evidence type="ECO:0000256" key="7">
    <source>
        <dbReference type="ARBA" id="ARBA00022993"/>
    </source>
</evidence>
<dbReference type="HOGENOM" id="CLU_100149_0_1_9"/>
<evidence type="ECO:0000256" key="5">
    <source>
        <dbReference type="ARBA" id="ARBA00022840"/>
    </source>
</evidence>
<dbReference type="EMBL" id="AFZE01000057">
    <property type="protein sequence ID" value="EHL10614.1"/>
    <property type="molecule type" value="Genomic_DNA"/>
</dbReference>
<comment type="caution">
    <text evidence="11">The sequence shown here is derived from an EMBL/GenBank/DDBJ whole genome shotgun (WGS) entry which is preliminary data.</text>
</comment>
<keyword evidence="4 9" id="KW-0547">Nucleotide-binding</keyword>
<comment type="subcellular location">
    <subcellularLocation>
        <location evidence="9">Cytoplasm</location>
    </subcellularLocation>
</comment>
<dbReference type="Gene3D" id="3.40.50.620">
    <property type="entry name" value="HUPs"/>
    <property type="match status" value="1"/>
</dbReference>
<evidence type="ECO:0000256" key="1">
    <source>
        <dbReference type="ARBA" id="ARBA00022490"/>
    </source>
</evidence>
<evidence type="ECO:0000256" key="2">
    <source>
        <dbReference type="ARBA" id="ARBA00022679"/>
    </source>
</evidence>
<dbReference type="PANTHER" id="PTHR21342">
    <property type="entry name" value="PHOSPHOPANTETHEINE ADENYLYLTRANSFERASE"/>
    <property type="match status" value="1"/>
</dbReference>
<dbReference type="InterPro" id="IPR004821">
    <property type="entry name" value="Cyt_trans-like"/>
</dbReference>
<reference evidence="11 12" key="1">
    <citation type="submission" date="2011-08" db="EMBL/GenBank/DDBJ databases">
        <title>The Genome Sequence of Eubacteriaceae bacterium ACC19a.</title>
        <authorList>
            <consortium name="The Broad Institute Genome Sequencing Platform"/>
            <person name="Earl A."/>
            <person name="Ward D."/>
            <person name="Feldgarden M."/>
            <person name="Gevers D."/>
            <person name="Sizova M."/>
            <person name="Hazen A."/>
            <person name="Epstein S."/>
            <person name="Young S.K."/>
            <person name="Zeng Q."/>
            <person name="Gargeya S."/>
            <person name="Fitzgerald M."/>
            <person name="Haas B."/>
            <person name="Abouelleil A."/>
            <person name="Alvarado L."/>
            <person name="Arachchi H.M."/>
            <person name="Berlin A."/>
            <person name="Brown A."/>
            <person name="Chapman S.B."/>
            <person name="Chen Z."/>
            <person name="Dunbar C."/>
            <person name="Freedman E."/>
            <person name="Gearin G."/>
            <person name="Gellesch M."/>
            <person name="Goldberg J."/>
            <person name="Griggs A."/>
            <person name="Gujja S."/>
            <person name="Heiman D."/>
            <person name="Howarth C."/>
            <person name="Larson L."/>
            <person name="Lui A."/>
            <person name="MacDonald P.J.P."/>
            <person name="Montmayeur A."/>
            <person name="Murphy C."/>
            <person name="Neiman D."/>
            <person name="Pearson M."/>
            <person name="Priest M."/>
            <person name="Roberts A."/>
            <person name="Saif S."/>
            <person name="Shea T."/>
            <person name="Shenoy N."/>
            <person name="Sisk P."/>
            <person name="Stolte C."/>
            <person name="Sykes S."/>
            <person name="Wortman J."/>
            <person name="Nusbaum C."/>
            <person name="Birren B."/>
        </authorList>
    </citation>
    <scope>NUCLEOTIDE SEQUENCE [LARGE SCALE GENOMIC DNA]</scope>
    <source>
        <strain evidence="11 12">ACC19a</strain>
    </source>
</reference>
<dbReference type="InterPro" id="IPR014729">
    <property type="entry name" value="Rossmann-like_a/b/a_fold"/>
</dbReference>
<dbReference type="NCBIfam" id="TIGR01510">
    <property type="entry name" value="coaD_prev_kdtB"/>
    <property type="match status" value="1"/>
</dbReference>
<gene>
    <name evidence="9" type="primary">coaD</name>
    <name evidence="11" type="ORF">HMPREF9629_00829</name>
</gene>
<evidence type="ECO:0000256" key="6">
    <source>
        <dbReference type="ARBA" id="ARBA00022842"/>
    </source>
</evidence>
<comment type="pathway">
    <text evidence="9">Cofactor biosynthesis; coenzyme A biosynthesis; CoA from (R)-pantothenate: step 4/5.</text>
</comment>
<protein>
    <recommendedName>
        <fullName evidence="9">Phosphopantetheine adenylyltransferase</fullName>
        <ecNumber evidence="9">2.7.7.3</ecNumber>
    </recommendedName>
    <alternativeName>
        <fullName evidence="9">Dephospho-CoA pyrophosphorylase</fullName>
    </alternativeName>
    <alternativeName>
        <fullName evidence="9">Pantetheine-phosphate adenylyltransferase</fullName>
        <shortName evidence="9">PPAT</shortName>
    </alternativeName>
</protein>
<feature type="binding site" evidence="9">
    <location>
        <position position="13"/>
    </location>
    <ligand>
        <name>substrate</name>
    </ligand>
</feature>
<keyword evidence="1 9" id="KW-0963">Cytoplasm</keyword>
<comment type="catalytic activity">
    <reaction evidence="8 9">
        <text>(R)-4'-phosphopantetheine + ATP + H(+) = 3'-dephospho-CoA + diphosphate</text>
        <dbReference type="Rhea" id="RHEA:19801"/>
        <dbReference type="ChEBI" id="CHEBI:15378"/>
        <dbReference type="ChEBI" id="CHEBI:30616"/>
        <dbReference type="ChEBI" id="CHEBI:33019"/>
        <dbReference type="ChEBI" id="CHEBI:57328"/>
        <dbReference type="ChEBI" id="CHEBI:61723"/>
        <dbReference type="EC" id="2.7.7.3"/>
    </reaction>
</comment>
<dbReference type="Proteomes" id="UP000006437">
    <property type="component" value="Unassembled WGS sequence"/>
</dbReference>
<feature type="binding site" evidence="9">
    <location>
        <position position="91"/>
    </location>
    <ligand>
        <name>substrate</name>
    </ligand>
</feature>
<evidence type="ECO:0000256" key="8">
    <source>
        <dbReference type="ARBA" id="ARBA00029346"/>
    </source>
</evidence>
<keyword evidence="5 9" id="KW-0067">ATP-binding</keyword>
<accession>G9X372</accession>
<dbReference type="SUPFAM" id="SSF52374">
    <property type="entry name" value="Nucleotidylyl transferase"/>
    <property type="match status" value="1"/>
</dbReference>
<evidence type="ECO:0000313" key="11">
    <source>
        <dbReference type="EMBL" id="EHL10614.1"/>
    </source>
</evidence>
<keyword evidence="3 9" id="KW-0548">Nucleotidyltransferase</keyword>
<keyword evidence="6 9" id="KW-0460">Magnesium</keyword>
<proteinExistence type="inferred from homology"/>
<name>G9X372_9FIRM</name>
<comment type="cofactor">
    <cofactor evidence="9">
        <name>Mg(2+)</name>
        <dbReference type="ChEBI" id="CHEBI:18420"/>
    </cofactor>
</comment>
<dbReference type="PATRIC" id="fig|796937.3.peg.2066"/>
<comment type="similarity">
    <text evidence="9">Belongs to the bacterial CoaD family.</text>
</comment>
<feature type="binding site" evidence="9">
    <location>
        <position position="21"/>
    </location>
    <ligand>
        <name>ATP</name>
        <dbReference type="ChEBI" id="CHEBI:30616"/>
    </ligand>
</feature>
<dbReference type="AlphaFoldDB" id="G9X372"/>
<dbReference type="PRINTS" id="PR01020">
    <property type="entry name" value="LPSBIOSNTHSS"/>
</dbReference>